<comment type="caution">
    <text evidence="2">The sequence shown here is derived from an EMBL/GenBank/DDBJ whole genome shotgun (WGS) entry which is preliminary data.</text>
</comment>
<reference evidence="2" key="1">
    <citation type="submission" date="2020-07" db="EMBL/GenBank/DDBJ databases">
        <title>Huge and variable diversity of episymbiotic CPR bacteria and DPANN archaea in groundwater ecosystems.</title>
        <authorList>
            <person name="He C.Y."/>
            <person name="Keren R."/>
            <person name="Whittaker M."/>
            <person name="Farag I.F."/>
            <person name="Doudna J."/>
            <person name="Cate J.H.D."/>
            <person name="Banfield J.F."/>
        </authorList>
    </citation>
    <scope>NUCLEOTIDE SEQUENCE</scope>
    <source>
        <strain evidence="2">NC_groundwater_580_Pr5_B-0.1um_64_19</strain>
    </source>
</reference>
<protein>
    <submittedName>
        <fullName evidence="2">Uncharacterized protein</fullName>
    </submittedName>
</protein>
<feature type="signal peptide" evidence="1">
    <location>
        <begin position="1"/>
        <end position="20"/>
    </location>
</feature>
<dbReference type="AlphaFoldDB" id="A0A932A9A7"/>
<evidence type="ECO:0000313" key="2">
    <source>
        <dbReference type="EMBL" id="MBI2678921.1"/>
    </source>
</evidence>
<keyword evidence="1" id="KW-0732">Signal</keyword>
<evidence type="ECO:0000256" key="1">
    <source>
        <dbReference type="SAM" id="SignalP"/>
    </source>
</evidence>
<proteinExistence type="predicted"/>
<gene>
    <name evidence="2" type="ORF">HYX28_09075</name>
</gene>
<name>A0A932A9A7_9BACT</name>
<sequence>MTIRRILNLFVLLLCIPAFAAAESCLTTGDMDPATKSAIESAARQMYGYTVAGDVASMRASAIPSLAGNFGGIERTVIGNKDAFAGTQPNIYSTYILDATGGPATIDTAMFVCGVYNSAERIQFSIPNLPAAKYAIVIMDANGPKGPYWLSVILRQMGNGWKLGGFYPKPRKVGDKGAGWYLTQARDYRAKGELHNAYFYYVTARDLALPVSFMITRPVEKLDGEAQPIVPKDLPGDSPMTLAAPSGKTYQITQLFPVQVGDGMNLVIKYKALADVNDTRTSFANNMELIKAFAQRYPEYKSAFAGYVARAVDPASGADYGTVLGMNDLR</sequence>
<dbReference type="EMBL" id="JACPNR010000011">
    <property type="protein sequence ID" value="MBI2678921.1"/>
    <property type="molecule type" value="Genomic_DNA"/>
</dbReference>
<dbReference type="Proteomes" id="UP000779809">
    <property type="component" value="Unassembled WGS sequence"/>
</dbReference>
<feature type="chain" id="PRO_5037690441" evidence="1">
    <location>
        <begin position="21"/>
        <end position="330"/>
    </location>
</feature>
<organism evidence="2 3">
    <name type="scientific">Candidatus Korobacter versatilis</name>
    <dbReference type="NCBI Taxonomy" id="658062"/>
    <lineage>
        <taxon>Bacteria</taxon>
        <taxon>Pseudomonadati</taxon>
        <taxon>Acidobacteriota</taxon>
        <taxon>Terriglobia</taxon>
        <taxon>Terriglobales</taxon>
        <taxon>Candidatus Korobacteraceae</taxon>
        <taxon>Candidatus Korobacter</taxon>
    </lineage>
</organism>
<accession>A0A932A9A7</accession>
<evidence type="ECO:0000313" key="3">
    <source>
        <dbReference type="Proteomes" id="UP000779809"/>
    </source>
</evidence>